<dbReference type="PANTHER" id="PTHR43513:SF3">
    <property type="entry name" value="DIHYDROOROTATE DEHYDROGENASE B (NAD(+)), ELECTRON TRANSFER SUBUNIT-RELATED"/>
    <property type="match status" value="1"/>
</dbReference>
<protein>
    <recommendedName>
        <fullName evidence="1">Oxidoreductase FAD/NAD(P)-binding domain-containing protein</fullName>
    </recommendedName>
</protein>
<dbReference type="Pfam" id="PF00175">
    <property type="entry name" value="NAD_binding_1"/>
    <property type="match status" value="1"/>
</dbReference>
<gene>
    <name evidence="2" type="ORF">KC669_00930</name>
</gene>
<dbReference type="GO" id="GO:0016491">
    <property type="term" value="F:oxidoreductase activity"/>
    <property type="evidence" value="ECO:0007669"/>
    <property type="project" value="InterPro"/>
</dbReference>
<evidence type="ECO:0000259" key="1">
    <source>
        <dbReference type="Pfam" id="PF00175"/>
    </source>
</evidence>
<sequence>ELEISEPMGNYGIKVSENNKIFIATGSGLAPFIPMIKSLKEKILLIYGIKNYDEDLSQIFLSEVSNLEVIRCISDENIKITNLNDINSRVTSYLKDNDLDWKNSDFYICGRNEMIVQVSEILENKGVKNIYKENYG</sequence>
<dbReference type="Proteomes" id="UP000714915">
    <property type="component" value="Unassembled WGS sequence"/>
</dbReference>
<evidence type="ECO:0000313" key="2">
    <source>
        <dbReference type="EMBL" id="MCA9386575.1"/>
    </source>
</evidence>
<feature type="non-terminal residue" evidence="2">
    <location>
        <position position="1"/>
    </location>
</feature>
<evidence type="ECO:0000313" key="3">
    <source>
        <dbReference type="Proteomes" id="UP000714915"/>
    </source>
</evidence>
<dbReference type="Gene3D" id="3.40.50.80">
    <property type="entry name" value="Nucleotide-binding domain of ferredoxin-NADP reductase (FNR) module"/>
    <property type="match status" value="1"/>
</dbReference>
<dbReference type="PRINTS" id="PR00410">
    <property type="entry name" value="PHEHYDRXLASE"/>
</dbReference>
<reference evidence="2" key="2">
    <citation type="journal article" date="2021" name="Microbiome">
        <title>Successional dynamics and alternative stable states in a saline activated sludge microbial community over 9 years.</title>
        <authorList>
            <person name="Wang Y."/>
            <person name="Ye J."/>
            <person name="Ju F."/>
            <person name="Liu L."/>
            <person name="Boyd J.A."/>
            <person name="Deng Y."/>
            <person name="Parks D.H."/>
            <person name="Jiang X."/>
            <person name="Yin X."/>
            <person name="Woodcroft B.J."/>
            <person name="Tyson G.W."/>
            <person name="Hugenholtz P."/>
            <person name="Polz M.F."/>
            <person name="Zhang T."/>
        </authorList>
    </citation>
    <scope>NUCLEOTIDE SEQUENCE</scope>
    <source>
        <strain evidence="2">HKST-UBA09</strain>
    </source>
</reference>
<dbReference type="InterPro" id="IPR001433">
    <property type="entry name" value="OxRdtase_FAD/NAD-bd"/>
</dbReference>
<dbReference type="SUPFAM" id="SSF52343">
    <property type="entry name" value="Ferredoxin reductase-like, C-terminal NADP-linked domain"/>
    <property type="match status" value="1"/>
</dbReference>
<reference evidence="2" key="1">
    <citation type="submission" date="2020-04" db="EMBL/GenBank/DDBJ databases">
        <authorList>
            <person name="Zhang T."/>
        </authorList>
    </citation>
    <scope>NUCLEOTIDE SEQUENCE</scope>
    <source>
        <strain evidence="2">HKST-UBA09</strain>
    </source>
</reference>
<dbReference type="PANTHER" id="PTHR43513">
    <property type="entry name" value="DIHYDROOROTATE DEHYDROGENASE B (NAD(+)), ELECTRON TRANSFER SUBUNIT"/>
    <property type="match status" value="1"/>
</dbReference>
<dbReference type="InterPro" id="IPR039261">
    <property type="entry name" value="FNR_nucleotide-bd"/>
</dbReference>
<name>A0A955RLD0_9BACT</name>
<proteinExistence type="predicted"/>
<dbReference type="InterPro" id="IPR050353">
    <property type="entry name" value="PyrK_electron_transfer"/>
</dbReference>
<feature type="domain" description="Oxidoreductase FAD/NAD(P)-binding" evidence="1">
    <location>
        <begin position="22"/>
        <end position="118"/>
    </location>
</feature>
<dbReference type="EMBL" id="JAGQLF010000006">
    <property type="protein sequence ID" value="MCA9386575.1"/>
    <property type="molecule type" value="Genomic_DNA"/>
</dbReference>
<accession>A0A955RLD0</accession>
<organism evidence="2 3">
    <name type="scientific">Candidatus Dojkabacteria bacterium</name>
    <dbReference type="NCBI Taxonomy" id="2099670"/>
    <lineage>
        <taxon>Bacteria</taxon>
        <taxon>Candidatus Dojkabacteria</taxon>
    </lineage>
</organism>
<comment type="caution">
    <text evidence="2">The sequence shown here is derived from an EMBL/GenBank/DDBJ whole genome shotgun (WGS) entry which is preliminary data.</text>
</comment>
<dbReference type="AlphaFoldDB" id="A0A955RLD0"/>